<dbReference type="AlphaFoldDB" id="A0A3M8SZ88"/>
<accession>A0A3M8SZ88</accession>
<reference evidence="1 2" key="1">
    <citation type="submission" date="2018-11" db="EMBL/GenBank/DDBJ databases">
        <title>Lysobacter cryohumiis sp. nov., isolated from soil in the Tianshan Mountains, Xinjiang, China.</title>
        <authorList>
            <person name="Luo Y."/>
            <person name="Sheng H."/>
        </authorList>
    </citation>
    <scope>NUCLEOTIDE SEQUENCE [LARGE SCALE GENOMIC DNA]</scope>
    <source>
        <strain evidence="1 2">ZS60</strain>
    </source>
</reference>
<proteinExistence type="predicted"/>
<evidence type="ECO:0000313" key="2">
    <source>
        <dbReference type="Proteomes" id="UP000267049"/>
    </source>
</evidence>
<name>A0A3M8SZ88_9GAMM</name>
<keyword evidence="2" id="KW-1185">Reference proteome</keyword>
<protein>
    <recommendedName>
        <fullName evidence="3">DUF4156 domain-containing protein</fullName>
    </recommendedName>
</protein>
<evidence type="ECO:0000313" key="1">
    <source>
        <dbReference type="EMBL" id="RNF83842.1"/>
    </source>
</evidence>
<comment type="caution">
    <text evidence="1">The sequence shown here is derived from an EMBL/GenBank/DDBJ whole genome shotgun (WGS) entry which is preliminary data.</text>
</comment>
<dbReference type="Proteomes" id="UP000267049">
    <property type="component" value="Unassembled WGS sequence"/>
</dbReference>
<organism evidence="1 2">
    <name type="scientific">Montanilutibacter psychrotolerans</name>
    <dbReference type="NCBI Taxonomy" id="1327343"/>
    <lineage>
        <taxon>Bacteria</taxon>
        <taxon>Pseudomonadati</taxon>
        <taxon>Pseudomonadota</taxon>
        <taxon>Gammaproteobacteria</taxon>
        <taxon>Lysobacterales</taxon>
        <taxon>Lysobacteraceae</taxon>
        <taxon>Montanilutibacter</taxon>
    </lineage>
</organism>
<dbReference type="EMBL" id="RIBS01000004">
    <property type="protein sequence ID" value="RNF83842.1"/>
    <property type="molecule type" value="Genomic_DNA"/>
</dbReference>
<gene>
    <name evidence="1" type="ORF">EER27_10815</name>
</gene>
<sequence length="140" mass="14210">MLTLLLAACASSHVLTGTPRPPVDPAQVRVVFGPPPVAYEEIAQLQATSGGFTWGEQNKMNSVLRKLQREAAKLGANGVVILGIDEGYGGGGVGIGVGGGRHHVGGGIGVDISPRQKIAQAIAVHFNAPLPPSPPAPPAD</sequence>
<evidence type="ECO:0008006" key="3">
    <source>
        <dbReference type="Google" id="ProtNLM"/>
    </source>
</evidence>